<feature type="region of interest" description="Disordered" evidence="1">
    <location>
        <begin position="355"/>
        <end position="391"/>
    </location>
</feature>
<reference evidence="2" key="1">
    <citation type="submission" date="2020-06" db="EMBL/GenBank/DDBJ databases">
        <authorList>
            <person name="Li T."/>
            <person name="Hu X."/>
            <person name="Zhang T."/>
            <person name="Song X."/>
            <person name="Zhang H."/>
            <person name="Dai N."/>
            <person name="Sheng W."/>
            <person name="Hou X."/>
            <person name="Wei L."/>
        </authorList>
    </citation>
    <scope>NUCLEOTIDE SEQUENCE</scope>
    <source>
        <strain evidence="2">KEN1</strain>
        <tissue evidence="2">Leaf</tissue>
    </source>
</reference>
<protein>
    <submittedName>
        <fullName evidence="2">Uncharacterized protein</fullName>
    </submittedName>
</protein>
<evidence type="ECO:0000256" key="1">
    <source>
        <dbReference type="SAM" id="MobiDB-lite"/>
    </source>
</evidence>
<dbReference type="AlphaFoldDB" id="A0AAW2TNH3"/>
<name>A0AAW2TNH3_9LAMI</name>
<evidence type="ECO:0000313" key="2">
    <source>
        <dbReference type="EMBL" id="KAL0406152.1"/>
    </source>
</evidence>
<proteinExistence type="predicted"/>
<organism evidence="2">
    <name type="scientific">Sesamum latifolium</name>
    <dbReference type="NCBI Taxonomy" id="2727402"/>
    <lineage>
        <taxon>Eukaryota</taxon>
        <taxon>Viridiplantae</taxon>
        <taxon>Streptophyta</taxon>
        <taxon>Embryophyta</taxon>
        <taxon>Tracheophyta</taxon>
        <taxon>Spermatophyta</taxon>
        <taxon>Magnoliopsida</taxon>
        <taxon>eudicotyledons</taxon>
        <taxon>Gunneridae</taxon>
        <taxon>Pentapetalae</taxon>
        <taxon>asterids</taxon>
        <taxon>lamiids</taxon>
        <taxon>Lamiales</taxon>
        <taxon>Pedaliaceae</taxon>
        <taxon>Sesamum</taxon>
    </lineage>
</organism>
<accession>A0AAW2TNH3</accession>
<feature type="compositionally biased region" description="Polar residues" evidence="1">
    <location>
        <begin position="377"/>
        <end position="387"/>
    </location>
</feature>
<comment type="caution">
    <text evidence="2">The sequence shown here is derived from an EMBL/GenBank/DDBJ whole genome shotgun (WGS) entry which is preliminary data.</text>
</comment>
<sequence>MQSRKPRGGCFIYGNLEHRARDCPKRGKLNAMVAEQTDGDSETEQTRVGALQLSVLQAESRAFVESRYKGLMMVAGQINVSGVASTELRVGSWSGQCDFMAVRLDDFDVILGIDFFITTNVMILPRLGGIFISGGNKPAFVRGEYEGELQQERNQRWLRQGRRMLVHRRKGHIVLILPVLLQWEDAGGDEQKMDQGTTAGTGAEYFGEEGRQNSCVDEGVDISWWGWFCHGTGPVDGTWHDVPKVQERSGDNADGVGRSRKMCGVCRPMRTALGQGMQKDAGLCTQHSAVCTDRAGDCGCVRTTLGRCPQMVRTASAGWPIVCARMRTALATWPIACGQPRQAGRYRADGLSIPTDRMRTDAGRPRPVGRRLARNTPDGNPRQTADGSGQGLVIGYVGNKHGACAGHVMRRLRADNRPSIWQRWLCKTIPWWLAAVRVGFP</sequence>
<reference evidence="2" key="2">
    <citation type="journal article" date="2024" name="Plant">
        <title>Genomic evolution and insights into agronomic trait innovations of Sesamum species.</title>
        <authorList>
            <person name="Miao H."/>
            <person name="Wang L."/>
            <person name="Qu L."/>
            <person name="Liu H."/>
            <person name="Sun Y."/>
            <person name="Le M."/>
            <person name="Wang Q."/>
            <person name="Wei S."/>
            <person name="Zheng Y."/>
            <person name="Lin W."/>
            <person name="Duan Y."/>
            <person name="Cao H."/>
            <person name="Xiong S."/>
            <person name="Wang X."/>
            <person name="Wei L."/>
            <person name="Li C."/>
            <person name="Ma Q."/>
            <person name="Ju M."/>
            <person name="Zhao R."/>
            <person name="Li G."/>
            <person name="Mu C."/>
            <person name="Tian Q."/>
            <person name="Mei H."/>
            <person name="Zhang T."/>
            <person name="Gao T."/>
            <person name="Zhang H."/>
        </authorList>
    </citation>
    <scope>NUCLEOTIDE SEQUENCE</scope>
    <source>
        <strain evidence="2">KEN1</strain>
    </source>
</reference>
<gene>
    <name evidence="2" type="ORF">Slati_3929100</name>
</gene>
<dbReference type="EMBL" id="JACGWN010000014">
    <property type="protein sequence ID" value="KAL0406152.1"/>
    <property type="molecule type" value="Genomic_DNA"/>
</dbReference>